<dbReference type="FunFam" id="3.20.20.100:FF:000004">
    <property type="entry name" value="Oxidoreductase, aldo/keto reductase"/>
    <property type="match status" value="1"/>
</dbReference>
<dbReference type="CDD" id="cd19079">
    <property type="entry name" value="AKR_EcYajO-like"/>
    <property type="match status" value="1"/>
</dbReference>
<protein>
    <submittedName>
        <fullName evidence="3">Oxidoreductase aldo/keto reductase family</fullName>
    </submittedName>
</protein>
<feature type="domain" description="NADP-dependent oxidoreductase" evidence="2">
    <location>
        <begin position="35"/>
        <end position="332"/>
    </location>
</feature>
<accession>Q5V3K3</accession>
<organism evidence="3 4">
    <name type="scientific">Haloarcula marismortui (strain ATCC 43049 / DSM 3752 / JCM 8966 / VKM B-1809)</name>
    <name type="common">Halobacterium marismortui</name>
    <dbReference type="NCBI Taxonomy" id="272569"/>
    <lineage>
        <taxon>Archaea</taxon>
        <taxon>Methanobacteriati</taxon>
        <taxon>Methanobacteriota</taxon>
        <taxon>Stenosarchaea group</taxon>
        <taxon>Halobacteria</taxon>
        <taxon>Halobacteriales</taxon>
        <taxon>Haloarculaceae</taxon>
        <taxon>Haloarcula</taxon>
    </lineage>
</organism>
<dbReference type="GO" id="GO:0016491">
    <property type="term" value="F:oxidoreductase activity"/>
    <property type="evidence" value="ECO:0007669"/>
    <property type="project" value="UniProtKB-KW"/>
</dbReference>
<dbReference type="STRING" id="272569.rrnAC0925"/>
<gene>
    <name evidence="3" type="primary">yajO2</name>
    <name evidence="3" type="ordered locus">rrnAC0925</name>
</gene>
<dbReference type="eggNOG" id="arCOG01617">
    <property type="taxonomic scope" value="Archaea"/>
</dbReference>
<dbReference type="InterPro" id="IPR036812">
    <property type="entry name" value="NAD(P)_OxRdtase_dom_sf"/>
</dbReference>
<dbReference type="PANTHER" id="PTHR43364">
    <property type="entry name" value="NADH-SPECIFIC METHYLGLYOXAL REDUCTASE-RELATED"/>
    <property type="match status" value="1"/>
</dbReference>
<evidence type="ECO:0000256" key="1">
    <source>
        <dbReference type="ARBA" id="ARBA00023002"/>
    </source>
</evidence>
<proteinExistence type="predicted"/>
<dbReference type="InterPro" id="IPR050523">
    <property type="entry name" value="AKR_Detox_Biosynth"/>
</dbReference>
<reference evidence="3 4" key="1">
    <citation type="journal article" date="2004" name="Genome Res.">
        <title>Genome sequence of Haloarcula marismortui: a halophilic archaeon from the Dead Sea.</title>
        <authorList>
            <person name="Baliga N.S."/>
            <person name="Bonneau R."/>
            <person name="Facciotti M.T."/>
            <person name="Pan M."/>
            <person name="Glusman G."/>
            <person name="Deutsch E.W."/>
            <person name="Shannon P."/>
            <person name="Chiu Y."/>
            <person name="Weng R.S."/>
            <person name="Gan R.R."/>
            <person name="Hung P."/>
            <person name="Date S.V."/>
            <person name="Marcotte E."/>
            <person name="Hood L."/>
            <person name="Ng W.V."/>
        </authorList>
    </citation>
    <scope>NUCLEOTIDE SEQUENCE [LARGE SCALE GENOMIC DNA]</scope>
    <source>
        <strain evidence="4">ATCC 43049 / DSM 3752 / JCM 8966 / VKM B-1809</strain>
    </source>
</reference>
<dbReference type="KEGG" id="hma:rrnAC0925"/>
<evidence type="ECO:0000313" key="4">
    <source>
        <dbReference type="Proteomes" id="UP000001169"/>
    </source>
</evidence>
<dbReference type="InterPro" id="IPR020471">
    <property type="entry name" value="AKR"/>
</dbReference>
<dbReference type="PANTHER" id="PTHR43364:SF4">
    <property type="entry name" value="NAD(P)-LINKED OXIDOREDUCTASE SUPERFAMILY PROTEIN"/>
    <property type="match status" value="1"/>
</dbReference>
<name>Q5V3K3_HALMA</name>
<evidence type="ECO:0000259" key="2">
    <source>
        <dbReference type="Pfam" id="PF00248"/>
    </source>
</evidence>
<dbReference type="Pfam" id="PF00248">
    <property type="entry name" value="Aldo_ket_red"/>
    <property type="match status" value="1"/>
</dbReference>
<dbReference type="GO" id="GO:0005829">
    <property type="term" value="C:cytosol"/>
    <property type="evidence" value="ECO:0007669"/>
    <property type="project" value="UniProtKB-ARBA"/>
</dbReference>
<dbReference type="Gene3D" id="3.20.20.100">
    <property type="entry name" value="NADP-dependent oxidoreductase domain"/>
    <property type="match status" value="1"/>
</dbReference>
<dbReference type="EMBL" id="AY596297">
    <property type="protein sequence ID" value="AAV45899.1"/>
    <property type="molecule type" value="Genomic_DNA"/>
</dbReference>
<dbReference type="HOGENOM" id="CLU_023205_2_0_2"/>
<dbReference type="PATRIC" id="fig|272569.17.peg.1659"/>
<dbReference type="Proteomes" id="UP000001169">
    <property type="component" value="Chromosome I"/>
</dbReference>
<dbReference type="PRINTS" id="PR00069">
    <property type="entry name" value="ALDKETRDTASE"/>
</dbReference>
<evidence type="ECO:0000313" key="3">
    <source>
        <dbReference type="EMBL" id="AAV45899.1"/>
    </source>
</evidence>
<dbReference type="AlphaFoldDB" id="Q5V3K3"/>
<dbReference type="EnsemblBacteria" id="AAV45899">
    <property type="protein sequence ID" value="AAV45899"/>
    <property type="gene ID" value="rrnAC0925"/>
</dbReference>
<dbReference type="PaxDb" id="272569-rrnAC0925"/>
<dbReference type="SUPFAM" id="SSF51430">
    <property type="entry name" value="NAD(P)-linked oxidoreductase"/>
    <property type="match status" value="1"/>
</dbReference>
<sequence length="344" mass="38222">MQSQNSLTTAVVQSVMSDSPVTYTTLGSTGLDVSELCLGTMNFGSAEPWMLNDEAESRRILERALDLGINFFDTANAYSNGESERILGEAVDSAHRGELVLASKVYFDMHDGPNGSGLSKKHIIDQCHATLDRLGVDYLDLYQIHRWDDDTPIEETLDALTYLVDEGLVRYIGASTMANWKFQKALYTADIEGYERFVSMQPEYNAVDRHEEANLLPVCEMEGIGVIPWSPLAGGFLAGKYDRDDDLSEGRASTDEYTANRFSDENWAVLDEVQSIADEKDATPAQVSLAWLCHQDVVDAPIIGPRTMEHLEENVEALDIDLTAEECARIEAPKQPQWPVEGKD</sequence>
<dbReference type="InterPro" id="IPR023210">
    <property type="entry name" value="NADP_OxRdtase_dom"/>
</dbReference>
<keyword evidence="4" id="KW-1185">Reference proteome</keyword>
<keyword evidence="1" id="KW-0560">Oxidoreductase</keyword>